<reference evidence="3 4" key="1">
    <citation type="submission" date="2018-02" db="EMBL/GenBank/DDBJ databases">
        <title>The genomes of Aspergillus section Nigri reveals drivers in fungal speciation.</title>
        <authorList>
            <consortium name="DOE Joint Genome Institute"/>
            <person name="Vesth T.C."/>
            <person name="Nybo J."/>
            <person name="Theobald S."/>
            <person name="Brandl J."/>
            <person name="Frisvad J.C."/>
            <person name="Nielsen K.F."/>
            <person name="Lyhne E.K."/>
            <person name="Kogle M.E."/>
            <person name="Kuo A."/>
            <person name="Riley R."/>
            <person name="Clum A."/>
            <person name="Nolan M."/>
            <person name="Lipzen A."/>
            <person name="Salamov A."/>
            <person name="Henrissat B."/>
            <person name="Wiebenga A."/>
            <person name="De vries R.P."/>
            <person name="Grigoriev I.V."/>
            <person name="Mortensen U.H."/>
            <person name="Andersen M.R."/>
            <person name="Baker S.E."/>
        </authorList>
    </citation>
    <scope>NUCLEOTIDE SEQUENCE [LARGE SCALE GENOMIC DNA]</scope>
    <source>
        <strain evidence="3 4">CBS 114.80</strain>
    </source>
</reference>
<evidence type="ECO:0000256" key="1">
    <source>
        <dbReference type="SAM" id="MobiDB-lite"/>
    </source>
</evidence>
<feature type="transmembrane region" description="Helical" evidence="2">
    <location>
        <begin position="163"/>
        <end position="190"/>
    </location>
</feature>
<name>A0A2V5IA80_9EURO</name>
<keyword evidence="2" id="KW-0812">Transmembrane</keyword>
<feature type="compositionally biased region" description="Polar residues" evidence="1">
    <location>
        <begin position="27"/>
        <end position="41"/>
    </location>
</feature>
<gene>
    <name evidence="3" type="ORF">BP00DRAFT_140354</name>
</gene>
<dbReference type="Proteomes" id="UP000248817">
    <property type="component" value="Unassembled WGS sequence"/>
</dbReference>
<keyword evidence="4" id="KW-1185">Reference proteome</keyword>
<evidence type="ECO:0000313" key="3">
    <source>
        <dbReference type="EMBL" id="PYI32951.1"/>
    </source>
</evidence>
<keyword evidence="2" id="KW-1133">Transmembrane helix</keyword>
<dbReference type="AlphaFoldDB" id="A0A2V5IA80"/>
<feature type="region of interest" description="Disordered" evidence="1">
    <location>
        <begin position="1"/>
        <end position="41"/>
    </location>
</feature>
<evidence type="ECO:0000256" key="2">
    <source>
        <dbReference type="SAM" id="Phobius"/>
    </source>
</evidence>
<organism evidence="3 4">
    <name type="scientific">Aspergillus indologenus CBS 114.80</name>
    <dbReference type="NCBI Taxonomy" id="1450541"/>
    <lineage>
        <taxon>Eukaryota</taxon>
        <taxon>Fungi</taxon>
        <taxon>Dikarya</taxon>
        <taxon>Ascomycota</taxon>
        <taxon>Pezizomycotina</taxon>
        <taxon>Eurotiomycetes</taxon>
        <taxon>Eurotiomycetidae</taxon>
        <taxon>Eurotiales</taxon>
        <taxon>Aspergillaceae</taxon>
        <taxon>Aspergillus</taxon>
        <taxon>Aspergillus subgen. Circumdati</taxon>
    </lineage>
</organism>
<keyword evidence="2" id="KW-0472">Membrane</keyword>
<sequence>MSRAIKSNPMVRKQEGKEIPKKRHPCLSQSQQTGTKTALSQKQTPVPTWVWNSVAASTFKQSQGFSRWGSHGCLPHLELPPCDVYPALNHLISTSHNFLSLLPPLPLFIPSISDPPSALELKQSALTACISNYPLIRHPSLVVHQQPVDGELRLSSIITKLSLVLLFLIHLLRFLSCILARASLILLFIQLVFRDLLLLSLTILSSICSSPSSRHYSVHSERVHLLYLFDLYSSLLFFSFSFFLPSTLSLSLSLSINLLGVQDTLLFPSNANVFETCSQMQKPSPH</sequence>
<accession>A0A2V5IA80</accession>
<protein>
    <submittedName>
        <fullName evidence="3">Uncharacterized protein</fullName>
    </submittedName>
</protein>
<evidence type="ECO:0000313" key="4">
    <source>
        <dbReference type="Proteomes" id="UP000248817"/>
    </source>
</evidence>
<dbReference type="EMBL" id="KZ825488">
    <property type="protein sequence ID" value="PYI32951.1"/>
    <property type="molecule type" value="Genomic_DNA"/>
</dbReference>
<proteinExistence type="predicted"/>